<organism evidence="1 2">
    <name type="scientific">Colletotrichum phormii</name>
    <dbReference type="NCBI Taxonomy" id="359342"/>
    <lineage>
        <taxon>Eukaryota</taxon>
        <taxon>Fungi</taxon>
        <taxon>Dikarya</taxon>
        <taxon>Ascomycota</taxon>
        <taxon>Pezizomycotina</taxon>
        <taxon>Sordariomycetes</taxon>
        <taxon>Hypocreomycetidae</taxon>
        <taxon>Glomerellales</taxon>
        <taxon>Glomerellaceae</taxon>
        <taxon>Colletotrichum</taxon>
        <taxon>Colletotrichum acutatum species complex</taxon>
    </lineage>
</organism>
<evidence type="ECO:0000313" key="2">
    <source>
        <dbReference type="Proteomes" id="UP001243989"/>
    </source>
</evidence>
<dbReference type="AlphaFoldDB" id="A0AAJ0EBC5"/>
<dbReference type="EMBL" id="JAHMHQ010000017">
    <property type="protein sequence ID" value="KAK1633472.1"/>
    <property type="molecule type" value="Genomic_DNA"/>
</dbReference>
<sequence>MDTKVDDEMQTRICLARQIRKEIEPTKLSCYYGIYRVGFWTILKMLDIAQLLDLLHKLQTLPKKKERRALLNILDCLPNTFPQLIRLFNGYLLKSQVTWRFGVILNLQLNKQSLLIVPSQARDRDGNLCIATGAFDPVICHIVAPIIWPPGLSGLIISIQVSGLFGWGEDFYTKLRAKLLHKEEGNGSITTLMTNMICLGRRLEPSWSEGLFALEPIEPLDDDSSSMATMRLRVHWLRRTRFTCMASRIGKSFSADPRDVFVKEDHQLSPDQRWVRYRNFGR</sequence>
<accession>A0AAJ0EBC5</accession>
<evidence type="ECO:0000313" key="1">
    <source>
        <dbReference type="EMBL" id="KAK1633472.1"/>
    </source>
</evidence>
<dbReference type="RefSeq" id="XP_060442079.1">
    <property type="nucleotide sequence ID" value="XM_060595390.1"/>
</dbReference>
<comment type="caution">
    <text evidence="1">The sequence shown here is derived from an EMBL/GenBank/DDBJ whole genome shotgun (WGS) entry which is preliminary data.</text>
</comment>
<reference evidence="1" key="1">
    <citation type="submission" date="2021-06" db="EMBL/GenBank/DDBJ databases">
        <title>Comparative genomics, transcriptomics and evolutionary studies reveal genomic signatures of adaptation to plant cell wall in hemibiotrophic fungi.</title>
        <authorList>
            <consortium name="DOE Joint Genome Institute"/>
            <person name="Baroncelli R."/>
            <person name="Diaz J.F."/>
            <person name="Benocci T."/>
            <person name="Peng M."/>
            <person name="Battaglia E."/>
            <person name="Haridas S."/>
            <person name="Andreopoulos W."/>
            <person name="Labutti K."/>
            <person name="Pangilinan J."/>
            <person name="Floch G.L."/>
            <person name="Makela M.R."/>
            <person name="Henrissat B."/>
            <person name="Grigoriev I.V."/>
            <person name="Crouch J.A."/>
            <person name="De Vries R.P."/>
            <person name="Sukno S.A."/>
            <person name="Thon M.R."/>
        </authorList>
    </citation>
    <scope>NUCLEOTIDE SEQUENCE</scope>
    <source>
        <strain evidence="1">CBS 102054</strain>
    </source>
</reference>
<proteinExistence type="predicted"/>
<name>A0AAJ0EBC5_9PEZI</name>
<keyword evidence="2" id="KW-1185">Reference proteome</keyword>
<dbReference type="Proteomes" id="UP001243989">
    <property type="component" value="Unassembled WGS sequence"/>
</dbReference>
<dbReference type="GeneID" id="85480252"/>
<gene>
    <name evidence="1" type="ORF">BDP81DRAFT_494718</name>
</gene>
<protein>
    <submittedName>
        <fullName evidence="1">Uncharacterized protein</fullName>
    </submittedName>
</protein>